<name>A0AAU9E2V6_9FUSO</name>
<accession>A0AAU9E2V6</accession>
<dbReference type="RefSeq" id="WP_307903602.1">
    <property type="nucleotide sequence ID" value="NZ_AP027059.1"/>
</dbReference>
<gene>
    <name evidence="1" type="ORF">HLVA_13140</name>
</gene>
<organism evidence="1 2">
    <name type="scientific">Haliovirga abyssi</name>
    <dbReference type="NCBI Taxonomy" id="2996794"/>
    <lineage>
        <taxon>Bacteria</taxon>
        <taxon>Fusobacteriati</taxon>
        <taxon>Fusobacteriota</taxon>
        <taxon>Fusobacteriia</taxon>
        <taxon>Fusobacteriales</taxon>
        <taxon>Haliovirgaceae</taxon>
        <taxon>Haliovirga</taxon>
    </lineage>
</organism>
<evidence type="ECO:0000313" key="1">
    <source>
        <dbReference type="EMBL" id="BDU50745.1"/>
    </source>
</evidence>
<sequence>MATKSFTRNIIIKNKEAIDKIHSMLKSEFSTKTATRVINNCKEEREADKKTISSLLKKY</sequence>
<dbReference type="KEGG" id="haby:HLVA_13140"/>
<protein>
    <submittedName>
        <fullName evidence="1">Uncharacterized protein</fullName>
    </submittedName>
</protein>
<dbReference type="AlphaFoldDB" id="A0AAU9E2V6"/>
<dbReference type="EMBL" id="AP027059">
    <property type="protein sequence ID" value="BDU50745.1"/>
    <property type="molecule type" value="Genomic_DNA"/>
</dbReference>
<reference evidence="1 2" key="1">
    <citation type="submission" date="2022-11" db="EMBL/GenBank/DDBJ databases">
        <title>Haliovirga abyssi gen. nov., sp. nov., a mesophilic fermentative bacterium isolated from the Iheya North hydrothermal field and the proposal of Haliovirgaceae fam. nov.</title>
        <authorList>
            <person name="Miyazaki U."/>
            <person name="Tame A."/>
            <person name="Miyazaki J."/>
            <person name="Takai K."/>
            <person name="Sawayama S."/>
            <person name="Kitajima M."/>
            <person name="Okamoto A."/>
            <person name="Nakagawa S."/>
        </authorList>
    </citation>
    <scope>NUCLEOTIDE SEQUENCE [LARGE SCALE GENOMIC DNA]</scope>
    <source>
        <strain evidence="1 2">IC12</strain>
    </source>
</reference>
<evidence type="ECO:0000313" key="2">
    <source>
        <dbReference type="Proteomes" id="UP001321582"/>
    </source>
</evidence>
<dbReference type="Proteomes" id="UP001321582">
    <property type="component" value="Chromosome"/>
</dbReference>
<proteinExistence type="predicted"/>
<keyword evidence="2" id="KW-1185">Reference proteome</keyword>